<keyword evidence="2" id="KW-0732">Signal</keyword>
<evidence type="ECO:0000256" key="1">
    <source>
        <dbReference type="ARBA" id="ARBA00007613"/>
    </source>
</evidence>
<dbReference type="Gene3D" id="1.20.1600.10">
    <property type="entry name" value="Outer membrane efflux proteins (OEP)"/>
    <property type="match status" value="1"/>
</dbReference>
<comment type="subcellular location">
    <subcellularLocation>
        <location evidence="2">Cell membrane</location>
        <topology evidence="2">Lipid-anchor</topology>
    </subcellularLocation>
</comment>
<dbReference type="Pfam" id="PF02321">
    <property type="entry name" value="OEP"/>
    <property type="match status" value="2"/>
</dbReference>
<evidence type="ECO:0000313" key="3">
    <source>
        <dbReference type="EMBL" id="MBC3863208.1"/>
    </source>
</evidence>
<keyword evidence="2" id="KW-0812">Transmembrane</keyword>
<keyword evidence="2" id="KW-0472">Membrane</keyword>
<evidence type="ECO:0000256" key="2">
    <source>
        <dbReference type="RuleBase" id="RU362097"/>
    </source>
</evidence>
<organism evidence="3 4">
    <name type="scientific">Undibacterium jejuense</name>
    <dbReference type="NCBI Taxonomy" id="1344949"/>
    <lineage>
        <taxon>Bacteria</taxon>
        <taxon>Pseudomonadati</taxon>
        <taxon>Pseudomonadota</taxon>
        <taxon>Betaproteobacteria</taxon>
        <taxon>Burkholderiales</taxon>
        <taxon>Oxalobacteraceae</taxon>
        <taxon>Undibacterium</taxon>
    </lineage>
</organism>
<dbReference type="GO" id="GO:0015562">
    <property type="term" value="F:efflux transmembrane transporter activity"/>
    <property type="evidence" value="ECO:0007669"/>
    <property type="project" value="InterPro"/>
</dbReference>
<keyword evidence="2" id="KW-0449">Lipoprotein</keyword>
<keyword evidence="2" id="KW-1134">Transmembrane beta strand</keyword>
<protein>
    <submittedName>
        <fullName evidence="3">Efflux transporter outer membrane subunit</fullName>
    </submittedName>
</protein>
<sequence>MLKAKFILTTMAASLALAGCASVGPDYQRPALDVPTSLSVAAAPGKSATMDYMAWWKGFNDPVLNALLDEAHANNQDLLLAAGRVEEARALAVGANSNRYPTVDANITPTKLRTSQHAGSLPPGAEPISRDYKLGLSASYELDLWGKLARADEAARARLLAQEANQGVVLTSLYSTLAQTYFSLRASDAQLALADVTLKTRQEKLRLQKKLYASGTIGELDLHIADSEEAAAEISLAQAKQSVANTESALAVLVGRSPSAIAKPVIARGSDIDGLYQQLSVPADLPSNLLERRPDIVAAEQSLMAANADIGQAKAQYFPTLKLSSGVGYESQSLKDLINPASMLWNIGANLTQPVFRAGAIGALVSGAEARKTQALAQYVQTVQGAFRDVHDALNNATANEQIYTSGQHRVSALKDSLRLAELRYKNGYSSYLEVLNAQRDLWQAQVTVIDTQRAHLSAVVSLYKAVGGGWDAKQEVAAK</sequence>
<gene>
    <name evidence="3" type="ORF">H8K32_13955</name>
</gene>
<dbReference type="AlphaFoldDB" id="A0A923HIT7"/>
<dbReference type="SUPFAM" id="SSF56954">
    <property type="entry name" value="Outer membrane efflux proteins (OEP)"/>
    <property type="match status" value="1"/>
</dbReference>
<dbReference type="Gene3D" id="2.20.200.10">
    <property type="entry name" value="Outer membrane efflux proteins (OEP)"/>
    <property type="match status" value="1"/>
</dbReference>
<dbReference type="InterPro" id="IPR010131">
    <property type="entry name" value="MdtP/NodT-like"/>
</dbReference>
<dbReference type="PROSITE" id="PS51257">
    <property type="entry name" value="PROKAR_LIPOPROTEIN"/>
    <property type="match status" value="1"/>
</dbReference>
<dbReference type="GO" id="GO:0005886">
    <property type="term" value="C:plasma membrane"/>
    <property type="evidence" value="ECO:0007669"/>
    <property type="project" value="UniProtKB-SubCell"/>
</dbReference>
<feature type="signal peptide" evidence="2">
    <location>
        <begin position="1"/>
        <end position="18"/>
    </location>
</feature>
<dbReference type="InterPro" id="IPR003423">
    <property type="entry name" value="OMP_efflux"/>
</dbReference>
<reference evidence="3" key="1">
    <citation type="submission" date="2020-08" db="EMBL/GenBank/DDBJ databases">
        <title>Novel species isolated from subtropical streams in China.</title>
        <authorList>
            <person name="Lu H."/>
        </authorList>
    </citation>
    <scope>NUCLEOTIDE SEQUENCE</scope>
    <source>
        <strain evidence="3">KACC 12607</strain>
    </source>
</reference>
<dbReference type="EMBL" id="JACOFV010000013">
    <property type="protein sequence ID" value="MBC3863208.1"/>
    <property type="molecule type" value="Genomic_DNA"/>
</dbReference>
<comment type="caution">
    <text evidence="3">The sequence shown here is derived from an EMBL/GenBank/DDBJ whole genome shotgun (WGS) entry which is preliminary data.</text>
</comment>
<dbReference type="Proteomes" id="UP000634011">
    <property type="component" value="Unassembled WGS sequence"/>
</dbReference>
<feature type="chain" id="PRO_5038156246" evidence="2">
    <location>
        <begin position="19"/>
        <end position="480"/>
    </location>
</feature>
<keyword evidence="4" id="KW-1185">Reference proteome</keyword>
<dbReference type="NCBIfam" id="TIGR01845">
    <property type="entry name" value="outer_NodT"/>
    <property type="match status" value="1"/>
</dbReference>
<accession>A0A923HIT7</accession>
<proteinExistence type="inferred from homology"/>
<name>A0A923HIT7_9BURK</name>
<dbReference type="RefSeq" id="WP_186913158.1">
    <property type="nucleotide sequence ID" value="NZ_JACOFV010000013.1"/>
</dbReference>
<dbReference type="PANTHER" id="PTHR30203">
    <property type="entry name" value="OUTER MEMBRANE CATION EFFLUX PROTEIN"/>
    <property type="match status" value="1"/>
</dbReference>
<comment type="similarity">
    <text evidence="1 2">Belongs to the outer membrane factor (OMF) (TC 1.B.17) family.</text>
</comment>
<evidence type="ECO:0000313" key="4">
    <source>
        <dbReference type="Proteomes" id="UP000634011"/>
    </source>
</evidence>
<keyword evidence="2" id="KW-0564">Palmitate</keyword>